<dbReference type="PANTHER" id="PTHR14030">
    <property type="entry name" value="MITOTIC CHECKPOINT SERINE/THREONINE-PROTEIN KINASE BUB1"/>
    <property type="match status" value="1"/>
</dbReference>
<dbReference type="GO" id="GO:0051754">
    <property type="term" value="P:meiotic sister chromatid cohesion, centromeric"/>
    <property type="evidence" value="ECO:0007669"/>
    <property type="project" value="TreeGrafter"/>
</dbReference>
<dbReference type="InParanoid" id="A0A2G5F9W6"/>
<dbReference type="Proteomes" id="UP000230069">
    <property type="component" value="Unassembled WGS sequence"/>
</dbReference>
<dbReference type="Gene3D" id="1.25.40.430">
    <property type="match status" value="1"/>
</dbReference>
<keyword evidence="4" id="KW-1185">Reference proteome</keyword>
<evidence type="ECO:0000256" key="1">
    <source>
        <dbReference type="SAM" id="MobiDB-lite"/>
    </source>
</evidence>
<dbReference type="Pfam" id="PF08311">
    <property type="entry name" value="Mad3_BUB1_I"/>
    <property type="match status" value="1"/>
</dbReference>
<organism evidence="3 4">
    <name type="scientific">Aquilegia coerulea</name>
    <name type="common">Rocky mountain columbine</name>
    <dbReference type="NCBI Taxonomy" id="218851"/>
    <lineage>
        <taxon>Eukaryota</taxon>
        <taxon>Viridiplantae</taxon>
        <taxon>Streptophyta</taxon>
        <taxon>Embryophyta</taxon>
        <taxon>Tracheophyta</taxon>
        <taxon>Spermatophyta</taxon>
        <taxon>Magnoliopsida</taxon>
        <taxon>Ranunculales</taxon>
        <taxon>Ranunculaceae</taxon>
        <taxon>Thalictroideae</taxon>
        <taxon>Aquilegia</taxon>
    </lineage>
</organism>
<dbReference type="OrthoDB" id="248495at2759"/>
<dbReference type="InterPro" id="IPR013212">
    <property type="entry name" value="Mad3/Bub1_I"/>
</dbReference>
<dbReference type="PROSITE" id="PS51489">
    <property type="entry name" value="BUB1_N"/>
    <property type="match status" value="1"/>
</dbReference>
<feature type="domain" description="BUB1 N-terminal" evidence="2">
    <location>
        <begin position="16"/>
        <end position="174"/>
    </location>
</feature>
<evidence type="ECO:0000259" key="2">
    <source>
        <dbReference type="PROSITE" id="PS51489"/>
    </source>
</evidence>
<name>A0A2G5F9W6_AQUCA</name>
<dbReference type="SMART" id="SM00777">
    <property type="entry name" value="Mad3_BUB1_I"/>
    <property type="match status" value="1"/>
</dbReference>
<evidence type="ECO:0000313" key="4">
    <source>
        <dbReference type="Proteomes" id="UP000230069"/>
    </source>
</evidence>
<dbReference type="EMBL" id="KZ305018">
    <property type="protein sequence ID" value="PIA64730.1"/>
    <property type="molecule type" value="Genomic_DNA"/>
</dbReference>
<feature type="region of interest" description="Disordered" evidence="1">
    <location>
        <begin position="335"/>
        <end position="370"/>
    </location>
</feature>
<evidence type="ECO:0000313" key="3">
    <source>
        <dbReference type="EMBL" id="PIA64730.1"/>
    </source>
</evidence>
<dbReference type="GO" id="GO:0007094">
    <property type="term" value="P:mitotic spindle assembly checkpoint signaling"/>
    <property type="evidence" value="ECO:0007669"/>
    <property type="project" value="InterPro"/>
</dbReference>
<gene>
    <name evidence="3" type="ORF">AQUCO_00100300v1</name>
</gene>
<dbReference type="FunCoup" id="A0A2G5F9W6">
    <property type="interactions" value="122"/>
</dbReference>
<dbReference type="PANTHER" id="PTHR14030:SF2">
    <property type="entry name" value="OS11G0128700 PROTEIN"/>
    <property type="match status" value="1"/>
</dbReference>
<protein>
    <recommendedName>
        <fullName evidence="2">BUB1 N-terminal domain-containing protein</fullName>
    </recommendedName>
</protein>
<accession>A0A2G5F9W6</accession>
<reference evidence="3 4" key="1">
    <citation type="submission" date="2017-09" db="EMBL/GenBank/DDBJ databases">
        <title>WGS assembly of Aquilegia coerulea Goldsmith.</title>
        <authorList>
            <person name="Hodges S."/>
            <person name="Kramer E."/>
            <person name="Nordborg M."/>
            <person name="Tomkins J."/>
            <person name="Borevitz J."/>
            <person name="Derieg N."/>
            <person name="Yan J."/>
            <person name="Mihaltcheva S."/>
            <person name="Hayes R.D."/>
            <person name="Rokhsar D."/>
        </authorList>
    </citation>
    <scope>NUCLEOTIDE SEQUENCE [LARGE SCALE GENOMIC DNA]</scope>
    <source>
        <strain evidence="4">cv. Goldsmith</strain>
    </source>
</reference>
<feature type="compositionally biased region" description="Polar residues" evidence="1">
    <location>
        <begin position="347"/>
        <end position="359"/>
    </location>
</feature>
<proteinExistence type="predicted"/>
<dbReference type="AlphaFoldDB" id="A0A2G5F9W6"/>
<dbReference type="GO" id="GO:0004672">
    <property type="term" value="F:protein kinase activity"/>
    <property type="evidence" value="ECO:0007669"/>
    <property type="project" value="TreeGrafter"/>
</dbReference>
<dbReference type="STRING" id="218851.A0A2G5F9W6"/>
<dbReference type="InterPro" id="IPR015661">
    <property type="entry name" value="Bub1/Mad3"/>
</dbReference>
<sequence>MAKNSPQHNNQLFAAVISEIKNYTGNDPLLPWLRGIKKMRDFLPPQLLKEKLPRFLQKCAQAFQADPTYHNDLRYVRVWIQLMDFVDDPRALLKTMEKYHIGTKQALFYQAYALHFVKLKKFEKADKMYHLGIQNLAEPAGALQKSYDEFLRRMVQYKKKRTRRQEARAVMVAKGSHSFKIDNDEIKQESGNVKVRPIASEFKATNHLKDYGSKEVMAAAGPIFSSKKLDIEPVKMNKVCNDETVVFKFADSDIVGKSEAGNACHHGLVEPTINMKEAMNAINNMFREPIQMEVVHRNRKESHKTQTKNNDENKSSGFQVFLDEDVDNGMALPDQNKGNGIPPLNSGLVNSTKSTASTKHQTETPSPPEESFRIFDDEYDNECSDGAGGSNNQNAFVFPTPLSSGSDDTDEQNSPIMKFREDTVVGRFVGSAIVDEPEIENACHHGLVEPTINLKEAMNDINSMFGKPLDFAKTRRSKTPGQMVDKKRECGGFSILADEDLDSQHPPRMSSYSSNKFGSECELFEQTINTKKAMDDINEMFGMPLDF</sequence>